<evidence type="ECO:0000313" key="2">
    <source>
        <dbReference type="Proteomes" id="UP000662888"/>
    </source>
</evidence>
<dbReference type="SUPFAM" id="SSF69572">
    <property type="entry name" value="Activating enzymes of the ubiquitin-like proteins"/>
    <property type="match status" value="1"/>
</dbReference>
<sequence length="721" mass="77489">MLDIASSTLKLRRDAIYMKTETGIIFRTGRGTFSLNSLSIYATFQQLLPHLTGKSTGAVLLGSVREESRRGLSDLLRVLIKNGVVQQLDSADALLVDPVISQAFAPQIEFIAHYGEQSHQRFLEFRNSNILLEGAGLAFISAGVALLRNGLSVLHVRTAPDQDLSLLNKECERSSERGVSCELVVHADGAPYGDDGIGLMLYCAENPDLHRVQELNREAHTLGYHFLPAMIHAGASIIGPIVAPHRPGCWQCAMLRWSDNATADTSSAFWKQLALRRVEPASAAHIPEVCAQILGNSMAMEAFKFFIGQPAPETHLQLLYQELSTLESTVKPILPHADCPVCWPEPAAQAAEPAAPLTGSDCLLKWNTLLDERFGVFRGFDDECLEQLPLRINMLDFCIGTAEKSGGGVLGWSFENNDGARLHAIRKAVCVQAAVAFPFHLQRALIARPDRHPDPVPAYAARQIVGWLGTASDEDLAQGYLAATDLESGAPVLVAAGAVHPQLDTDGCFNTHSGALGSGLDRQGAIEQAVLSLYEHVVLASLAHGTLALKRWNGSRSVPDKTTDYLLAASEKLSMKGPHIGIGSPGHGMFAAVALPGADPHCRVDELLIATGFSVQEAVNGLLAERLAQEQSARCGRAVRQSRRAGIHSNAEISLVIDGDTGLPAPDADAGMPQLLAGLAQENKHLLWRDVTSPDIALTHTLTVVKVVLAAGEPGEPRQIM</sequence>
<dbReference type="NCBIfam" id="TIGR03882">
    <property type="entry name" value="cyclo_dehyd_2"/>
    <property type="match status" value="1"/>
</dbReference>
<dbReference type="Gene3D" id="3.40.50.720">
    <property type="entry name" value="NAD(P)-binding Rossmann-like Domain"/>
    <property type="match status" value="1"/>
</dbReference>
<organism evidence="1 2">
    <name type="scientific">Massilia antarctica</name>
    <dbReference type="NCBI Taxonomy" id="2765360"/>
    <lineage>
        <taxon>Bacteria</taxon>
        <taxon>Pseudomonadati</taxon>
        <taxon>Pseudomonadota</taxon>
        <taxon>Betaproteobacteria</taxon>
        <taxon>Burkholderiales</taxon>
        <taxon>Oxalobacteraceae</taxon>
        <taxon>Telluria group</taxon>
        <taxon>Massilia</taxon>
    </lineage>
</organism>
<reference evidence="1 2" key="1">
    <citation type="submission" date="2020-11" db="EMBL/GenBank/DDBJ databases">
        <authorList>
            <person name="Sun Q."/>
        </authorList>
    </citation>
    <scope>NUCLEOTIDE SEQUENCE [LARGE SCALE GENOMIC DNA]</scope>
    <source>
        <strain evidence="1 2">P8398</strain>
    </source>
</reference>
<dbReference type="EMBL" id="CP065053">
    <property type="protein sequence ID" value="QPI48764.1"/>
    <property type="molecule type" value="Genomic_DNA"/>
</dbReference>
<protein>
    <submittedName>
        <fullName evidence="1">TOMM leader peptide-binding protein</fullName>
    </submittedName>
</protein>
<name>A0AA48WC14_9BURK</name>
<accession>A0AA48WC14</accession>
<proteinExistence type="predicted"/>
<dbReference type="RefSeq" id="WP_206088358.1">
    <property type="nucleotide sequence ID" value="NZ_CP065053.1"/>
</dbReference>
<dbReference type="Proteomes" id="UP000662888">
    <property type="component" value="Chromosome"/>
</dbReference>
<keyword evidence="2" id="KW-1185">Reference proteome</keyword>
<dbReference type="InterPro" id="IPR035985">
    <property type="entry name" value="Ubiquitin-activating_enz"/>
</dbReference>
<gene>
    <name evidence="1" type="ORF">IV454_25135</name>
</gene>
<dbReference type="InterPro" id="IPR022291">
    <property type="entry name" value="Bacteriocin_synth_cyclodeHase"/>
</dbReference>
<evidence type="ECO:0000313" key="1">
    <source>
        <dbReference type="EMBL" id="QPI48764.1"/>
    </source>
</evidence>